<keyword evidence="4 7" id="KW-1133">Transmembrane helix</keyword>
<proteinExistence type="inferred from homology"/>
<name>A0A2M7V5L8_9BACT</name>
<sequence length="439" mass="47800">MFSIQKYIRKLPFPKAMHKEGNTPKSVTTHGQVHKRMAFQDVLMLSTRTFRTRPLRTALTILGMSVGIGAVLFLVSLGYGLQETVLNRITTADALLSLDVSPGDSELIQLNNESITQIELLPFVADVSPVTALPSQIAYGELTGVVTMYGIEPSFFGLSGLNPTQGSFFTQDDIDNNRHDIVVSSALAALFDVTPEEMIGHEVRLTAFLPFLNDAGFEEVKTVDITDMYTISAVIDDESESFIYAPTALLTDLEFNTYIGVKVKATDPEHMGALRDQIIEIGFFVSVLQDTIDQVKKIFTVIQIVLGLFGLIALIVSAIGMFNTMTVMLLERTNEIGIMRSIGVTKSDVKKLFMIEAMVMGFLGGLGGVVLGQLGGFLANLGINILAKSFGGQALDLFSHPPSFIVIIIGFSTVIGFLTGVFPARRAGKLKPLDALRYK</sequence>
<dbReference type="Proteomes" id="UP000230078">
    <property type="component" value="Unassembled WGS sequence"/>
</dbReference>
<feature type="transmembrane region" description="Helical" evidence="7">
    <location>
        <begin position="352"/>
        <end position="383"/>
    </location>
</feature>
<evidence type="ECO:0000256" key="7">
    <source>
        <dbReference type="SAM" id="Phobius"/>
    </source>
</evidence>
<dbReference type="AlphaFoldDB" id="A0A2M7V5L8"/>
<feature type="transmembrane region" description="Helical" evidence="7">
    <location>
        <begin position="304"/>
        <end position="331"/>
    </location>
</feature>
<accession>A0A2M7V5L8</accession>
<comment type="similarity">
    <text evidence="6">Belongs to the ABC-4 integral membrane protein family.</text>
</comment>
<organism evidence="10 11">
    <name type="scientific">Candidatus Magasanikbacteria bacterium CG_4_10_14_0_2_um_filter_41_31</name>
    <dbReference type="NCBI Taxonomy" id="1974639"/>
    <lineage>
        <taxon>Bacteria</taxon>
        <taxon>Candidatus Magasanikiibacteriota</taxon>
    </lineage>
</organism>
<dbReference type="GO" id="GO:0022857">
    <property type="term" value="F:transmembrane transporter activity"/>
    <property type="evidence" value="ECO:0007669"/>
    <property type="project" value="TreeGrafter"/>
</dbReference>
<evidence type="ECO:0000256" key="3">
    <source>
        <dbReference type="ARBA" id="ARBA00022692"/>
    </source>
</evidence>
<feature type="domain" description="ABC3 transporter permease C-terminal" evidence="8">
    <location>
        <begin position="308"/>
        <end position="432"/>
    </location>
</feature>
<evidence type="ECO:0000259" key="8">
    <source>
        <dbReference type="Pfam" id="PF02687"/>
    </source>
</evidence>
<evidence type="ECO:0000256" key="2">
    <source>
        <dbReference type="ARBA" id="ARBA00022475"/>
    </source>
</evidence>
<gene>
    <name evidence="10" type="ORF">COX83_00685</name>
</gene>
<dbReference type="PANTHER" id="PTHR30572">
    <property type="entry name" value="MEMBRANE COMPONENT OF TRANSPORTER-RELATED"/>
    <property type="match status" value="1"/>
</dbReference>
<evidence type="ECO:0000313" key="11">
    <source>
        <dbReference type="Proteomes" id="UP000230078"/>
    </source>
</evidence>
<reference evidence="11" key="1">
    <citation type="submission" date="2017-09" db="EMBL/GenBank/DDBJ databases">
        <title>Depth-based differentiation of microbial function through sediment-hosted aquifers and enrichment of novel symbionts in the deep terrestrial subsurface.</title>
        <authorList>
            <person name="Probst A.J."/>
            <person name="Ladd B."/>
            <person name="Jarett J.K."/>
            <person name="Geller-Mcgrath D.E."/>
            <person name="Sieber C.M.K."/>
            <person name="Emerson J.B."/>
            <person name="Anantharaman K."/>
            <person name="Thomas B.C."/>
            <person name="Malmstrom R."/>
            <person name="Stieglmeier M."/>
            <person name="Klingl A."/>
            <person name="Woyke T."/>
            <person name="Ryan C.M."/>
            <person name="Banfield J.F."/>
        </authorList>
    </citation>
    <scope>NUCLEOTIDE SEQUENCE [LARGE SCALE GENOMIC DNA]</scope>
</reference>
<evidence type="ECO:0000256" key="5">
    <source>
        <dbReference type="ARBA" id="ARBA00023136"/>
    </source>
</evidence>
<feature type="domain" description="MacB-like periplasmic core" evidence="9">
    <location>
        <begin position="57"/>
        <end position="280"/>
    </location>
</feature>
<dbReference type="InterPro" id="IPR025857">
    <property type="entry name" value="MacB_PCD"/>
</dbReference>
<evidence type="ECO:0008006" key="12">
    <source>
        <dbReference type="Google" id="ProtNLM"/>
    </source>
</evidence>
<dbReference type="PANTHER" id="PTHR30572:SF4">
    <property type="entry name" value="ABC TRANSPORTER PERMEASE YTRF"/>
    <property type="match status" value="1"/>
</dbReference>
<keyword evidence="2" id="KW-1003">Cell membrane</keyword>
<evidence type="ECO:0000256" key="1">
    <source>
        <dbReference type="ARBA" id="ARBA00004651"/>
    </source>
</evidence>
<keyword evidence="5 7" id="KW-0472">Membrane</keyword>
<evidence type="ECO:0000313" key="10">
    <source>
        <dbReference type="EMBL" id="PIZ93872.1"/>
    </source>
</evidence>
<evidence type="ECO:0000259" key="9">
    <source>
        <dbReference type="Pfam" id="PF12704"/>
    </source>
</evidence>
<feature type="transmembrane region" description="Helical" evidence="7">
    <location>
        <begin position="403"/>
        <end position="422"/>
    </location>
</feature>
<dbReference type="GO" id="GO:0005886">
    <property type="term" value="C:plasma membrane"/>
    <property type="evidence" value="ECO:0007669"/>
    <property type="project" value="UniProtKB-SubCell"/>
</dbReference>
<comment type="caution">
    <text evidence="10">The sequence shown here is derived from an EMBL/GenBank/DDBJ whole genome shotgun (WGS) entry which is preliminary data.</text>
</comment>
<dbReference type="InterPro" id="IPR050250">
    <property type="entry name" value="Macrolide_Exporter_MacB"/>
</dbReference>
<dbReference type="Pfam" id="PF02687">
    <property type="entry name" value="FtsX"/>
    <property type="match status" value="1"/>
</dbReference>
<comment type="subcellular location">
    <subcellularLocation>
        <location evidence="1">Cell membrane</location>
        <topology evidence="1">Multi-pass membrane protein</topology>
    </subcellularLocation>
</comment>
<feature type="transmembrane region" description="Helical" evidence="7">
    <location>
        <begin position="58"/>
        <end position="81"/>
    </location>
</feature>
<evidence type="ECO:0000256" key="4">
    <source>
        <dbReference type="ARBA" id="ARBA00022989"/>
    </source>
</evidence>
<dbReference type="Pfam" id="PF12704">
    <property type="entry name" value="MacB_PCD"/>
    <property type="match status" value="1"/>
</dbReference>
<evidence type="ECO:0000256" key="6">
    <source>
        <dbReference type="ARBA" id="ARBA00038076"/>
    </source>
</evidence>
<dbReference type="InterPro" id="IPR003838">
    <property type="entry name" value="ABC3_permease_C"/>
</dbReference>
<dbReference type="EMBL" id="PFPI01000009">
    <property type="protein sequence ID" value="PIZ93872.1"/>
    <property type="molecule type" value="Genomic_DNA"/>
</dbReference>
<keyword evidence="3 7" id="KW-0812">Transmembrane</keyword>
<protein>
    <recommendedName>
        <fullName evidence="12">ABC transporter permease</fullName>
    </recommendedName>
</protein>